<dbReference type="GO" id="GO:0005811">
    <property type="term" value="C:lipid droplet"/>
    <property type="evidence" value="ECO:0007669"/>
    <property type="project" value="TreeGrafter"/>
</dbReference>
<dbReference type="EMBL" id="UIGY01000061">
    <property type="protein sequence ID" value="SUZ09860.1"/>
    <property type="molecule type" value="Genomic_DNA"/>
</dbReference>
<feature type="domain" description="DUF4484" evidence="2">
    <location>
        <begin position="437"/>
        <end position="613"/>
    </location>
</feature>
<dbReference type="InterPro" id="IPR018626">
    <property type="entry name" value="LCHN/Anr2"/>
</dbReference>
<dbReference type="Pfam" id="PF14831">
    <property type="entry name" value="DUF4484"/>
    <property type="match status" value="1"/>
</dbReference>
<feature type="region of interest" description="Disordered" evidence="1">
    <location>
        <begin position="171"/>
        <end position="210"/>
    </location>
</feature>
<feature type="compositionally biased region" description="Polar residues" evidence="1">
    <location>
        <begin position="544"/>
        <end position="554"/>
    </location>
</feature>
<evidence type="ECO:0000256" key="1">
    <source>
        <dbReference type="SAM" id="MobiDB-lite"/>
    </source>
</evidence>
<reference evidence="4" key="3">
    <citation type="submission" date="2018-07" db="EMBL/GenBank/DDBJ databases">
        <authorList>
            <person name="Quirk P.G."/>
            <person name="Krulwich T.A."/>
        </authorList>
    </citation>
    <scope>NUCLEOTIDE SEQUENCE</scope>
    <source>
        <strain evidence="4">96224</strain>
    </source>
</reference>
<dbReference type="AlphaFoldDB" id="A0A061HI10"/>
<sequence>MATVQPGQRSLAIEIPMGLERTVLPRISALFLIYFDIKAGYTIAWKRSLSNVQLEGVVEYKSLPSGLHLVKEDLIYFVHDNYAGLSAFINIPAGEEMRNSRMIAVGIMVPLICGRLGRSWKHSENLKKMARFELIHDTSKTKVLEDYWEQHKELNLSIQFDHESLLDTPSNPEFKSLPSSPSKPRIQKRNLSTSDAPSCVPSQDTLPENHPASSISGLLEKFGPLIFPVYRAALLRQRILITTTVPIQEVCKYVYDISILSNIPLAVRHLLAPQAPPQRLRSLFSIGIHDIPFLEEDLRMSKLNHINTESNYSEIRGIMGSGWIACTTDKVLATKNTLYDVLITMPSKHQDDSDMLWPKLQTSQGIEIKASQRDLNRYKSLRWGLTRHISQPPTPNPKDLPSTNTAEVVGKPSLKDATLSVPARNSSISLQNTDSIIEPITWSALAYSSFVWWASASEQYLWLQEESEADSLLLSNLSTSNQTFSHPQLSPTQKSPGKSMFPHDKSARVETAIIAYFNSLTTQTICLLNNLSDTGELDDEQYDESNPLQPTSGSCEDHSGPVIDVNCADIARLGLDVWSTADHDFVAELTQKYLGRTASVIGPFIEVCGIKVC</sequence>
<feature type="region of interest" description="Disordered" evidence="1">
    <location>
        <begin position="538"/>
        <end position="557"/>
    </location>
</feature>
<dbReference type="PANTHER" id="PTHR28153:SF1">
    <property type="entry name" value="DUF4484 DOMAIN-CONTAINING PROTEIN"/>
    <property type="match status" value="1"/>
</dbReference>
<dbReference type="InterPro" id="IPR028115">
    <property type="entry name" value="DUF4484"/>
</dbReference>
<feature type="compositionally biased region" description="Polar residues" evidence="1">
    <location>
        <begin position="483"/>
        <end position="496"/>
    </location>
</feature>
<evidence type="ECO:0000313" key="5">
    <source>
        <dbReference type="Proteomes" id="UP000053110"/>
    </source>
</evidence>
<evidence type="ECO:0000313" key="4">
    <source>
        <dbReference type="EMBL" id="SUZ09860.1"/>
    </source>
</evidence>
<dbReference type="HOGENOM" id="CLU_019791_0_0_1"/>
<organism evidence="4">
    <name type="scientific">Blumeria graminis f. sp. tritici 96224</name>
    <dbReference type="NCBI Taxonomy" id="1268274"/>
    <lineage>
        <taxon>Eukaryota</taxon>
        <taxon>Fungi</taxon>
        <taxon>Dikarya</taxon>
        <taxon>Ascomycota</taxon>
        <taxon>Pezizomycotina</taxon>
        <taxon>Leotiomycetes</taxon>
        <taxon>Erysiphales</taxon>
        <taxon>Erysiphaceae</taxon>
        <taxon>Blumeria</taxon>
    </lineage>
</organism>
<feature type="region of interest" description="Disordered" evidence="1">
    <location>
        <begin position="483"/>
        <end position="502"/>
    </location>
</feature>
<reference evidence="3" key="2">
    <citation type="submission" date="2013-01" db="EMBL/GenBank/DDBJ databases">
        <title>The wheat powdery mildew genome reveals unique evolution of an obligate biotroph.</title>
        <authorList>
            <person name="Oberhaensli S."/>
            <person name="Wicker T."/>
            <person name="Keller B."/>
        </authorList>
    </citation>
    <scope>NUCLEOTIDE SEQUENCE</scope>
    <source>
        <strain evidence="3">96224</strain>
    </source>
</reference>
<dbReference type="InterPro" id="IPR053056">
    <property type="entry name" value="Lipid_Metab_Assoc_Protein"/>
</dbReference>
<name>A0A061HI10_BLUGR</name>
<gene>
    <name evidence="3" type="ORF">BGT96224_2209</name>
    <name evidence="4" type="ORF">BGT96224V2_LOCUS3024</name>
</gene>
<protein>
    <submittedName>
        <fullName evidence="4">Bgt-2209</fullName>
    </submittedName>
</protein>
<dbReference type="EMBL" id="KE375034">
    <property type="protein sequence ID" value="EPQ65202.1"/>
    <property type="molecule type" value="Genomic_DNA"/>
</dbReference>
<feature type="compositionally biased region" description="Polar residues" evidence="1">
    <location>
        <begin position="189"/>
        <end position="210"/>
    </location>
</feature>
<accession>A0A061HI10</accession>
<dbReference type="Pfam" id="PF09804">
    <property type="entry name" value="DENND11"/>
    <property type="match status" value="1"/>
</dbReference>
<feature type="compositionally biased region" description="Polar residues" evidence="1">
    <location>
        <begin position="171"/>
        <end position="182"/>
    </location>
</feature>
<evidence type="ECO:0000259" key="2">
    <source>
        <dbReference type="Pfam" id="PF14831"/>
    </source>
</evidence>
<evidence type="ECO:0000313" key="3">
    <source>
        <dbReference type="EMBL" id="EPQ65202.1"/>
    </source>
</evidence>
<dbReference type="Proteomes" id="UP000053110">
    <property type="component" value="Unassembled WGS sequence"/>
</dbReference>
<dbReference type="OrthoDB" id="2152680at2759"/>
<reference evidence="5" key="1">
    <citation type="journal article" date="2013" name="Nat. Genet.">
        <title>The wheat powdery mildew genome shows the unique evolution of an obligate biotroph.</title>
        <authorList>
            <person name="Wicker T."/>
            <person name="Oberhaensli S."/>
            <person name="Parlange F."/>
            <person name="Buchmann J.P."/>
            <person name="Shatalina M."/>
            <person name="Roffler S."/>
            <person name="Ben-David R."/>
            <person name="Dolezel J."/>
            <person name="Simkova H."/>
            <person name="Schulze-Lefert P."/>
            <person name="Spanu P.D."/>
            <person name="Bruggmann R."/>
            <person name="Amselem J."/>
            <person name="Quesneville H."/>
            <person name="Ver Loren van Themaat E."/>
            <person name="Paape T."/>
            <person name="Shimizu K.K."/>
            <person name="Keller B."/>
        </authorList>
    </citation>
    <scope>NUCLEOTIDE SEQUENCE [LARGE SCALE GENOMIC DNA]</scope>
    <source>
        <strain evidence="5">96224</strain>
    </source>
</reference>
<dbReference type="PANTHER" id="PTHR28153">
    <property type="entry name" value="PROTEIN, PUTATIVE-RELATED"/>
    <property type="match status" value="1"/>
</dbReference>
<proteinExistence type="predicted"/>